<organism evidence="2 3">
    <name type="scientific">Iphiclides podalirius</name>
    <name type="common">scarce swallowtail</name>
    <dbReference type="NCBI Taxonomy" id="110791"/>
    <lineage>
        <taxon>Eukaryota</taxon>
        <taxon>Metazoa</taxon>
        <taxon>Ecdysozoa</taxon>
        <taxon>Arthropoda</taxon>
        <taxon>Hexapoda</taxon>
        <taxon>Insecta</taxon>
        <taxon>Pterygota</taxon>
        <taxon>Neoptera</taxon>
        <taxon>Endopterygota</taxon>
        <taxon>Lepidoptera</taxon>
        <taxon>Glossata</taxon>
        <taxon>Ditrysia</taxon>
        <taxon>Papilionoidea</taxon>
        <taxon>Papilionidae</taxon>
        <taxon>Papilioninae</taxon>
        <taxon>Iphiclides</taxon>
    </lineage>
</organism>
<proteinExistence type="predicted"/>
<keyword evidence="3" id="KW-1185">Reference proteome</keyword>
<evidence type="ECO:0000313" key="3">
    <source>
        <dbReference type="Proteomes" id="UP000837857"/>
    </source>
</evidence>
<feature type="region of interest" description="Disordered" evidence="1">
    <location>
        <begin position="74"/>
        <end position="94"/>
    </location>
</feature>
<gene>
    <name evidence="2" type="ORF">IPOD504_LOCUS3898</name>
</gene>
<dbReference type="Proteomes" id="UP000837857">
    <property type="component" value="Chromosome 14"/>
</dbReference>
<dbReference type="EMBL" id="OW152826">
    <property type="protein sequence ID" value="CAH2042539.1"/>
    <property type="molecule type" value="Genomic_DNA"/>
</dbReference>
<evidence type="ECO:0000313" key="2">
    <source>
        <dbReference type="EMBL" id="CAH2042539.1"/>
    </source>
</evidence>
<sequence>MPSKLNSANSKRVIRHEAGVKSARYAETGQKALFMYAISPITISTNARRGNARFVARASRPPRRAICKPTISNVHRRRAAAAAPPARPIRPVRR</sequence>
<reference evidence="2" key="1">
    <citation type="submission" date="2022-03" db="EMBL/GenBank/DDBJ databases">
        <authorList>
            <person name="Martin H S."/>
        </authorList>
    </citation>
    <scope>NUCLEOTIDE SEQUENCE</scope>
</reference>
<accession>A0ABN8HWN9</accession>
<evidence type="ECO:0000256" key="1">
    <source>
        <dbReference type="SAM" id="MobiDB-lite"/>
    </source>
</evidence>
<feature type="non-terminal residue" evidence="2">
    <location>
        <position position="94"/>
    </location>
</feature>
<protein>
    <submittedName>
        <fullName evidence="2">Uncharacterized protein</fullName>
    </submittedName>
</protein>
<name>A0ABN8HWN9_9NEOP</name>